<dbReference type="Gene3D" id="3.30.230.40">
    <property type="entry name" value="Imidazole glycerol phosphate dehydratase, domain 1"/>
    <property type="match status" value="2"/>
</dbReference>
<protein>
    <recommendedName>
        <fullName evidence="2">Imidazoleglycerol-phosphate dehydratase</fullName>
    </recommendedName>
</protein>
<evidence type="ECO:0000256" key="1">
    <source>
        <dbReference type="ARBA" id="ARBA00005047"/>
    </source>
</evidence>
<keyword evidence="4" id="KW-0368">Histidine biosynthesis</keyword>
<dbReference type="NCBIfam" id="NF002114">
    <property type="entry name" value="PRK00951.2-4"/>
    <property type="match status" value="1"/>
</dbReference>
<evidence type="ECO:0000256" key="5">
    <source>
        <dbReference type="ARBA" id="ARBA00023239"/>
    </source>
</evidence>
<dbReference type="InterPro" id="IPR000807">
    <property type="entry name" value="ImidazoleglycerolP_deHydtase"/>
</dbReference>
<dbReference type="PROSITE" id="PS00955">
    <property type="entry name" value="IGP_DEHYDRATASE_2"/>
    <property type="match status" value="1"/>
</dbReference>
<dbReference type="FunFam" id="3.30.230.40:FF:000001">
    <property type="entry name" value="Imidazoleglycerol-phosphate dehydratase HisB"/>
    <property type="match status" value="1"/>
</dbReference>
<evidence type="ECO:0000256" key="3">
    <source>
        <dbReference type="ARBA" id="ARBA00022605"/>
    </source>
</evidence>
<reference evidence="6" key="1">
    <citation type="submission" date="2018-06" db="EMBL/GenBank/DDBJ databases">
        <authorList>
            <person name="Zhirakovskaya E."/>
        </authorList>
    </citation>
    <scope>NUCLEOTIDE SEQUENCE</scope>
</reference>
<sequence>MARSAKISRKTNETDIKVELDLDGSGKNSIDTGIPFFDHMLDHLSKHSMIDLNVAAKGDLEVDGHHTVEDVGLSLGEALLAALGDKAGITRYGHAAVPMNEALAEVTIDISGRPYCVFEASLPTGKVGEFDVELAEEFMRAIVNSAKITVHITVSRGTNLHHMVEAMFKAFARALGEAVRPDVRLKGAVPSTKGSL</sequence>
<dbReference type="InterPro" id="IPR038494">
    <property type="entry name" value="IGPD_sf"/>
</dbReference>
<dbReference type="NCBIfam" id="NF002111">
    <property type="entry name" value="PRK00951.2-1"/>
    <property type="match status" value="1"/>
</dbReference>
<comment type="pathway">
    <text evidence="1">Amino-acid biosynthesis; L-histidine biosynthesis; L-histidine from 5-phospho-alpha-D-ribose 1-diphosphate: step 6/9.</text>
</comment>
<dbReference type="PROSITE" id="PS00954">
    <property type="entry name" value="IGP_DEHYDRATASE_1"/>
    <property type="match status" value="1"/>
</dbReference>
<dbReference type="GO" id="GO:0000105">
    <property type="term" value="P:L-histidine biosynthetic process"/>
    <property type="evidence" value="ECO:0007669"/>
    <property type="project" value="UniProtKB-UniPathway"/>
</dbReference>
<dbReference type="HAMAP" id="MF_00076">
    <property type="entry name" value="HisB"/>
    <property type="match status" value="1"/>
</dbReference>
<organism evidence="6">
    <name type="scientific">hydrothermal vent metagenome</name>
    <dbReference type="NCBI Taxonomy" id="652676"/>
    <lineage>
        <taxon>unclassified sequences</taxon>
        <taxon>metagenomes</taxon>
        <taxon>ecological metagenomes</taxon>
    </lineage>
</organism>
<dbReference type="EMBL" id="UOGC01000122">
    <property type="protein sequence ID" value="VAX21574.1"/>
    <property type="molecule type" value="Genomic_DNA"/>
</dbReference>
<dbReference type="CDD" id="cd07914">
    <property type="entry name" value="IGPD"/>
    <property type="match status" value="1"/>
</dbReference>
<dbReference type="GO" id="GO:0004424">
    <property type="term" value="F:imidazoleglycerol-phosphate dehydratase activity"/>
    <property type="evidence" value="ECO:0007669"/>
    <property type="project" value="InterPro"/>
</dbReference>
<dbReference type="InterPro" id="IPR020568">
    <property type="entry name" value="Ribosomal_Su5_D2-typ_SF"/>
</dbReference>
<dbReference type="PANTHER" id="PTHR23133">
    <property type="entry name" value="IMIDAZOLEGLYCEROL-PHOSPHATE DEHYDRATASE HIS7"/>
    <property type="match status" value="1"/>
</dbReference>
<keyword evidence="5 6" id="KW-0456">Lyase</keyword>
<keyword evidence="3" id="KW-0028">Amino-acid biosynthesis</keyword>
<evidence type="ECO:0000256" key="2">
    <source>
        <dbReference type="ARBA" id="ARBA00016664"/>
    </source>
</evidence>
<proteinExistence type="inferred from homology"/>
<dbReference type="InterPro" id="IPR020565">
    <property type="entry name" value="ImidazoleglycerP_deHydtase_CS"/>
</dbReference>
<accession>A0A3B1CC39</accession>
<dbReference type="PANTHER" id="PTHR23133:SF2">
    <property type="entry name" value="IMIDAZOLEGLYCEROL-PHOSPHATE DEHYDRATASE"/>
    <property type="match status" value="1"/>
</dbReference>
<dbReference type="FunFam" id="3.30.230.40:FF:000003">
    <property type="entry name" value="Imidazoleglycerol-phosphate dehydratase HisB"/>
    <property type="match status" value="1"/>
</dbReference>
<name>A0A3B1CC39_9ZZZZ</name>
<dbReference type="SUPFAM" id="SSF54211">
    <property type="entry name" value="Ribosomal protein S5 domain 2-like"/>
    <property type="match status" value="2"/>
</dbReference>
<dbReference type="Pfam" id="PF00475">
    <property type="entry name" value="IGPD"/>
    <property type="match status" value="1"/>
</dbReference>
<dbReference type="AlphaFoldDB" id="A0A3B1CC39"/>
<dbReference type="UniPathway" id="UPA00031">
    <property type="reaction ID" value="UER00011"/>
</dbReference>
<evidence type="ECO:0000256" key="4">
    <source>
        <dbReference type="ARBA" id="ARBA00023102"/>
    </source>
</evidence>
<gene>
    <name evidence="6" type="ORF">MNBD_NITROSPINAE01-1850</name>
</gene>
<dbReference type="NCBIfam" id="NF002109">
    <property type="entry name" value="PRK00951.1-5"/>
    <property type="match status" value="1"/>
</dbReference>
<evidence type="ECO:0000313" key="6">
    <source>
        <dbReference type="EMBL" id="VAX21574.1"/>
    </source>
</evidence>